<dbReference type="SMART" id="SM00595">
    <property type="entry name" value="MADF"/>
    <property type="match status" value="1"/>
</dbReference>
<dbReference type="PANTHER" id="PTHR12243">
    <property type="entry name" value="MADF DOMAIN TRANSCRIPTION FACTOR"/>
    <property type="match status" value="1"/>
</dbReference>
<evidence type="ECO:0000313" key="5">
    <source>
        <dbReference type="EMBL" id="JAV23180.1"/>
    </source>
</evidence>
<evidence type="ECO:0000259" key="3">
    <source>
        <dbReference type="PROSITE" id="PS51029"/>
    </source>
</evidence>
<feature type="compositionally biased region" description="Acidic residues" evidence="2">
    <location>
        <begin position="111"/>
        <end position="127"/>
    </location>
</feature>
<accession>A0A1Q3F6J1</accession>
<dbReference type="PANTHER" id="PTHR12243:SF60">
    <property type="entry name" value="SI:CH211-15D5.12-RELATED"/>
    <property type="match status" value="1"/>
</dbReference>
<dbReference type="InterPro" id="IPR006578">
    <property type="entry name" value="MADF-dom"/>
</dbReference>
<dbReference type="GO" id="GO:0005667">
    <property type="term" value="C:transcription regulator complex"/>
    <property type="evidence" value="ECO:0007669"/>
    <property type="project" value="TreeGrafter"/>
</dbReference>
<keyword evidence="1" id="KW-0539">Nucleus</keyword>
<dbReference type="AlphaFoldDB" id="A0A1Q3F6J1"/>
<sequence length="187" mass="21237">MVHGNKDFNGRLIALIKAHPVLWNRNDLQYRSSRNRKEQNLIGAWEQIASELGEGITADECCAKWGNLRCNYSRYLRNVSIGNPSKFYLSEEMEFLKPHMDVKLLNTTGNDSEENETGQMEQEDSESGGESGIANASIRQCKHMLVDSRNTDAVFLLSLLPEMGRMNPVQKRMFKQGALELSQLILD</sequence>
<dbReference type="Pfam" id="PF10545">
    <property type="entry name" value="MADF_DNA_bdg"/>
    <property type="match status" value="1"/>
</dbReference>
<feature type="region of interest" description="Disordered" evidence="2">
    <location>
        <begin position="105"/>
        <end position="132"/>
    </location>
</feature>
<name>A0A1Q3F6J1_CULTA</name>
<feature type="domain" description="BESS" evidence="4">
    <location>
        <begin position="149"/>
        <end position="187"/>
    </location>
</feature>
<organism evidence="5">
    <name type="scientific">Culex tarsalis</name>
    <name type="common">Encephalitis mosquito</name>
    <dbReference type="NCBI Taxonomy" id="7177"/>
    <lineage>
        <taxon>Eukaryota</taxon>
        <taxon>Metazoa</taxon>
        <taxon>Ecdysozoa</taxon>
        <taxon>Arthropoda</taxon>
        <taxon>Hexapoda</taxon>
        <taxon>Insecta</taxon>
        <taxon>Pterygota</taxon>
        <taxon>Neoptera</taxon>
        <taxon>Endopterygota</taxon>
        <taxon>Diptera</taxon>
        <taxon>Nematocera</taxon>
        <taxon>Culicoidea</taxon>
        <taxon>Culicidae</taxon>
        <taxon>Culicinae</taxon>
        <taxon>Culicini</taxon>
        <taxon>Culex</taxon>
        <taxon>Culex</taxon>
    </lineage>
</organism>
<dbReference type="InterPro" id="IPR004210">
    <property type="entry name" value="BESS_motif"/>
</dbReference>
<comment type="subcellular location">
    <subcellularLocation>
        <location evidence="1">Nucleus</location>
    </subcellularLocation>
</comment>
<protein>
    <submittedName>
        <fullName evidence="5">Putative alcohol dehydrogenase transcription factor myb/sant-like protein</fullName>
    </submittedName>
</protein>
<evidence type="ECO:0000259" key="4">
    <source>
        <dbReference type="PROSITE" id="PS51031"/>
    </source>
</evidence>
<dbReference type="EMBL" id="GFDL01011865">
    <property type="protein sequence ID" value="JAV23180.1"/>
    <property type="molecule type" value="Transcribed_RNA"/>
</dbReference>
<dbReference type="Pfam" id="PF02944">
    <property type="entry name" value="BESS"/>
    <property type="match status" value="1"/>
</dbReference>
<evidence type="ECO:0000256" key="1">
    <source>
        <dbReference type="PROSITE-ProRule" id="PRU00371"/>
    </source>
</evidence>
<dbReference type="InterPro" id="IPR039353">
    <property type="entry name" value="TF_Adf1"/>
</dbReference>
<reference evidence="5" key="1">
    <citation type="submission" date="2017-01" db="EMBL/GenBank/DDBJ databases">
        <title>A deep insight into the sialotranscriptome of adult male and female Cluex tarsalis mosquitoes.</title>
        <authorList>
            <person name="Ribeiro J.M."/>
            <person name="Moreira F."/>
            <person name="Bernard K.A."/>
            <person name="Calvo E."/>
        </authorList>
    </citation>
    <scope>NUCLEOTIDE SEQUENCE</scope>
    <source>
        <strain evidence="5">Kern County</strain>
        <tissue evidence="5">Salivary glands</tissue>
    </source>
</reference>
<evidence type="ECO:0000256" key="2">
    <source>
        <dbReference type="SAM" id="MobiDB-lite"/>
    </source>
</evidence>
<dbReference type="PROSITE" id="PS51029">
    <property type="entry name" value="MADF"/>
    <property type="match status" value="1"/>
</dbReference>
<proteinExistence type="predicted"/>
<dbReference type="GO" id="GO:0005634">
    <property type="term" value="C:nucleus"/>
    <property type="evidence" value="ECO:0007669"/>
    <property type="project" value="UniProtKB-SubCell"/>
</dbReference>
<dbReference type="PROSITE" id="PS51031">
    <property type="entry name" value="BESS"/>
    <property type="match status" value="1"/>
</dbReference>
<dbReference type="GO" id="GO:0003677">
    <property type="term" value="F:DNA binding"/>
    <property type="evidence" value="ECO:0007669"/>
    <property type="project" value="InterPro"/>
</dbReference>
<dbReference type="GO" id="GO:0006357">
    <property type="term" value="P:regulation of transcription by RNA polymerase II"/>
    <property type="evidence" value="ECO:0007669"/>
    <property type="project" value="TreeGrafter"/>
</dbReference>
<feature type="domain" description="MADF" evidence="3">
    <location>
        <begin position="11"/>
        <end position="101"/>
    </location>
</feature>